<keyword evidence="2" id="KW-0812">Transmembrane</keyword>
<feature type="region of interest" description="Disordered" evidence="1">
    <location>
        <begin position="97"/>
        <end position="125"/>
    </location>
</feature>
<protein>
    <recommendedName>
        <fullName evidence="5">Transmembrane protein</fullName>
    </recommendedName>
</protein>
<evidence type="ECO:0000256" key="2">
    <source>
        <dbReference type="SAM" id="Phobius"/>
    </source>
</evidence>
<keyword evidence="2" id="KW-1133">Transmembrane helix</keyword>
<evidence type="ECO:0000313" key="4">
    <source>
        <dbReference type="Proteomes" id="UP000827724"/>
    </source>
</evidence>
<name>A0A9P8QPM0_9HYPO</name>
<feature type="transmembrane region" description="Helical" evidence="2">
    <location>
        <begin position="69"/>
        <end position="92"/>
    </location>
</feature>
<feature type="region of interest" description="Disordered" evidence="1">
    <location>
        <begin position="1"/>
        <end position="60"/>
    </location>
</feature>
<evidence type="ECO:0000313" key="3">
    <source>
        <dbReference type="EMBL" id="KAH6606873.1"/>
    </source>
</evidence>
<evidence type="ECO:0008006" key="5">
    <source>
        <dbReference type="Google" id="ProtNLM"/>
    </source>
</evidence>
<accession>A0A9P8QPM0</accession>
<keyword evidence="4" id="KW-1185">Reference proteome</keyword>
<dbReference type="AlphaFoldDB" id="A0A9P8QPM0"/>
<dbReference type="EMBL" id="JAIWOZ010000004">
    <property type="protein sequence ID" value="KAH6606873.1"/>
    <property type="molecule type" value="Genomic_DNA"/>
</dbReference>
<feature type="compositionally biased region" description="Basic and acidic residues" evidence="1">
    <location>
        <begin position="97"/>
        <end position="110"/>
    </location>
</feature>
<reference evidence="3" key="1">
    <citation type="submission" date="2021-08" db="EMBL/GenBank/DDBJ databases">
        <title>Chromosome-Level Trichoderma cornu-damae using Hi-C Data.</title>
        <authorList>
            <person name="Kim C.S."/>
        </authorList>
    </citation>
    <scope>NUCLEOTIDE SEQUENCE</scope>
    <source>
        <strain evidence="3">KA19-0412C</strain>
    </source>
</reference>
<dbReference type="OrthoDB" id="5141772at2759"/>
<gene>
    <name evidence="3" type="ORF">Trco_006026</name>
</gene>
<dbReference type="Proteomes" id="UP000827724">
    <property type="component" value="Unassembled WGS sequence"/>
</dbReference>
<comment type="caution">
    <text evidence="3">The sequence shown here is derived from an EMBL/GenBank/DDBJ whole genome shotgun (WGS) entry which is preliminary data.</text>
</comment>
<proteinExistence type="predicted"/>
<evidence type="ECO:0000256" key="1">
    <source>
        <dbReference type="SAM" id="MobiDB-lite"/>
    </source>
</evidence>
<organism evidence="3 4">
    <name type="scientific">Trichoderma cornu-damae</name>
    <dbReference type="NCBI Taxonomy" id="654480"/>
    <lineage>
        <taxon>Eukaryota</taxon>
        <taxon>Fungi</taxon>
        <taxon>Dikarya</taxon>
        <taxon>Ascomycota</taxon>
        <taxon>Pezizomycotina</taxon>
        <taxon>Sordariomycetes</taxon>
        <taxon>Hypocreomycetidae</taxon>
        <taxon>Hypocreales</taxon>
        <taxon>Hypocreaceae</taxon>
        <taxon>Trichoderma</taxon>
    </lineage>
</organism>
<sequence length="139" mass="14748">METTDPPTRFPPLSTDVFEAGESAGAESPPLSPRTQLPAYGDERAPPQYQADGLSKAQEAAEEATRRTLFIRLLSSVFVTVLVSLVVAAAVGRIHDRQAAEKKSKDEQRANETGLGVKLQAGNDAPKASPAAALVFTVM</sequence>
<keyword evidence="2" id="KW-0472">Membrane</keyword>